<accession>A0AAF0YSV7</accession>
<name>A0AAF0YSV7_9CORY</name>
<sequence length="63" mass="6777">MWNAGGIDTETRCIVTVVMLMSSGITDSSLKCHLENVSEAGRDRGHHHARDDVRGVTQGVGIV</sequence>
<reference evidence="2" key="1">
    <citation type="submission" date="2017-12" db="EMBL/GenBank/DDBJ databases">
        <authorList>
            <person name="Thomas-White K."/>
            <person name="Wolfe A.J."/>
        </authorList>
    </citation>
    <scope>NUCLEOTIDE SEQUENCE</scope>
    <source>
        <strain evidence="2">UMB0763</strain>
    </source>
</reference>
<organism evidence="2 3">
    <name type="scientific">Corynebacterium pyruviciproducens</name>
    <dbReference type="NCBI Taxonomy" id="598660"/>
    <lineage>
        <taxon>Bacteria</taxon>
        <taxon>Bacillati</taxon>
        <taxon>Actinomycetota</taxon>
        <taxon>Actinomycetes</taxon>
        <taxon>Mycobacteriales</taxon>
        <taxon>Corynebacteriaceae</taxon>
        <taxon>Corynebacterium</taxon>
    </lineage>
</organism>
<dbReference type="RefSeq" id="WP_257877905.1">
    <property type="nucleotide sequence ID" value="NZ_CP136958.1"/>
</dbReference>
<feature type="region of interest" description="Disordered" evidence="1">
    <location>
        <begin position="41"/>
        <end position="63"/>
    </location>
</feature>
<feature type="compositionally biased region" description="Basic and acidic residues" evidence="1">
    <location>
        <begin position="41"/>
        <end position="54"/>
    </location>
</feature>
<proteinExistence type="predicted"/>
<evidence type="ECO:0000256" key="1">
    <source>
        <dbReference type="SAM" id="MobiDB-lite"/>
    </source>
</evidence>
<evidence type="ECO:0000313" key="3">
    <source>
        <dbReference type="Proteomes" id="UP000234560"/>
    </source>
</evidence>
<dbReference type="EMBL" id="CP136958">
    <property type="protein sequence ID" value="WOT02156.1"/>
    <property type="molecule type" value="Genomic_DNA"/>
</dbReference>
<gene>
    <name evidence="2" type="ORF">CYJ47_13090</name>
</gene>
<protein>
    <submittedName>
        <fullName evidence="2">Uncharacterized protein</fullName>
    </submittedName>
</protein>
<dbReference type="Proteomes" id="UP000234560">
    <property type="component" value="Chromosome"/>
</dbReference>
<evidence type="ECO:0000313" key="2">
    <source>
        <dbReference type="EMBL" id="WOT02156.1"/>
    </source>
</evidence>
<dbReference type="KEGG" id="cpyr:CYJ47_13090"/>
<dbReference type="AlphaFoldDB" id="A0AAF0YSV7"/>
<reference evidence="2" key="2">
    <citation type="submission" date="2023-10" db="EMBL/GenBank/DDBJ databases">
        <authorList>
            <person name="Choi B."/>
        </authorList>
    </citation>
    <scope>NUCLEOTIDE SEQUENCE</scope>
    <source>
        <strain evidence="2">UMB0763</strain>
    </source>
</reference>